<name>A0A7C9DQ40_OPUST</name>
<sequence length="171" mass="19562">MGWRIRWSWIPKQRRSPELEWDTHCCELVHVLLQCPPCFPRPIHFHGEETEFLEGVAPLFSHLHSELCIYGDIRVSDVWERCKLTNNSKSSHWKTRLTSGHLHHIGHSTGKICTNVKTCGNVNRELVPNVSEEKVLQNYDQDSPGCFTSPCSIGCSFLWISDVLCGSTTKC</sequence>
<evidence type="ECO:0000313" key="1">
    <source>
        <dbReference type="EMBL" id="MBA4647146.1"/>
    </source>
</evidence>
<reference evidence="1" key="1">
    <citation type="journal article" date="2013" name="J. Plant Res.">
        <title>Effect of fungi and light on seed germination of three Opuntia species from semiarid lands of central Mexico.</title>
        <authorList>
            <person name="Delgado-Sanchez P."/>
            <person name="Jimenez-Bremont J.F."/>
            <person name="Guerrero-Gonzalez Mde L."/>
            <person name="Flores J."/>
        </authorList>
    </citation>
    <scope>NUCLEOTIDE SEQUENCE</scope>
    <source>
        <tissue evidence="1">Cladode</tissue>
    </source>
</reference>
<accession>A0A7C9DQ40</accession>
<protein>
    <submittedName>
        <fullName evidence="1">Uncharacterized protein</fullName>
    </submittedName>
</protein>
<dbReference type="EMBL" id="GISG01149334">
    <property type="protein sequence ID" value="MBA4647146.1"/>
    <property type="molecule type" value="Transcribed_RNA"/>
</dbReference>
<reference evidence="1" key="2">
    <citation type="submission" date="2020-07" db="EMBL/GenBank/DDBJ databases">
        <authorList>
            <person name="Vera ALvarez R."/>
            <person name="Arias-Moreno D.M."/>
            <person name="Jimenez-Jacinto V."/>
            <person name="Jimenez-Bremont J.F."/>
            <person name="Swaminathan K."/>
            <person name="Moose S.P."/>
            <person name="Guerrero-Gonzalez M.L."/>
            <person name="Marino-Ramirez L."/>
            <person name="Landsman D."/>
            <person name="Rodriguez-Kessler M."/>
            <person name="Delgado-Sanchez P."/>
        </authorList>
    </citation>
    <scope>NUCLEOTIDE SEQUENCE</scope>
    <source>
        <tissue evidence="1">Cladode</tissue>
    </source>
</reference>
<dbReference type="AlphaFoldDB" id="A0A7C9DQ40"/>
<organism evidence="1">
    <name type="scientific">Opuntia streptacantha</name>
    <name type="common">Prickly pear cactus</name>
    <name type="synonym">Opuntia cardona</name>
    <dbReference type="NCBI Taxonomy" id="393608"/>
    <lineage>
        <taxon>Eukaryota</taxon>
        <taxon>Viridiplantae</taxon>
        <taxon>Streptophyta</taxon>
        <taxon>Embryophyta</taxon>
        <taxon>Tracheophyta</taxon>
        <taxon>Spermatophyta</taxon>
        <taxon>Magnoliopsida</taxon>
        <taxon>eudicotyledons</taxon>
        <taxon>Gunneridae</taxon>
        <taxon>Pentapetalae</taxon>
        <taxon>Caryophyllales</taxon>
        <taxon>Cactineae</taxon>
        <taxon>Cactaceae</taxon>
        <taxon>Opuntioideae</taxon>
        <taxon>Opuntia</taxon>
    </lineage>
</organism>
<proteinExistence type="predicted"/>